<dbReference type="InterPro" id="IPR026444">
    <property type="entry name" value="Secre_tail"/>
</dbReference>
<sequence length="938" mass="100932">MKHFYLLLLTFLCSTVLAQDWSSIPVPADAGAGKSWELQENVSDDFNYTFNAANTKSDFGNGKWYNFYHNTWDGPGTTYWKYQNVEVKDGSLVISTSRWDQNNQANPWNGNAPKMGLPNNGVNSGCVTSNAKVQYPVYVESAISVANIDLASCFWLLSPDDTEEIDIIENYGGVDGFKHLTHISHHSFIRSPFHDYQPRDWNSWWPDSRVNTSYGWGDWAWNNGDRRYLRLGVYWKTPFHFEYYIDGALVRVMYHNAMATLMNGTWEYTYYNQQHPMGTQDSYGNNIGGQPVNQGNGYSAVTTYAYSSEFEFGTLQAASAASNGINVIDPGEYQSGNGFTKEMDIIINVESQSWLVSYGKTPNDAALADPARNAMEVDWVRVYKPVDGGNPTPPVAVTGVTITPATLDLETGATVNVTGQVIPSNADDQTITFTSNNTAVATVSQSGVITAIAEGTAVITATSTDGGFTATSTVTVTDATVTPPPPNGEALIIEAEDFNRTGGTFNDGNVPFGANRVNGVGINWVNSGDYVEFDINGTAGTYDVSYSISTPSNNAAISLSVNGTNAGSTNVPNNGSWDNYNTLEAGYSIQLSQGSNTLRVTASGSHDWQWNLDKITLTPVEGDQTVAVTGVTLSPSTLTLDIGATGNLTGQVIPSNADDQTMIFTSSNTAVASVNQSGVVTAIAAGSATITATTTDGGFTATSSITVNTPSTGNPPETIVIEAEDFESTGGTFNDGFVPFGMNKVNGLGVNYVNSGDYADYTINVVGAATYDIQYMISTPMSGDTRVQLLVDGVAVSTDNVGNNGQWDDYQPLNGASVSLSEGEHTVRVYAIGSQTWQWNLDKVTLTPQSSSSRVALEEARADMYVFPNPAHGEVNISGIPAGEYTFTIYNMNGVEVYAETTSFNIKKTFDIQSLSSGIYFLKVAGKEGSYSSRILVK</sequence>
<dbReference type="Pfam" id="PF18962">
    <property type="entry name" value="Por_Secre_tail"/>
    <property type="match status" value="1"/>
</dbReference>
<dbReference type="SUPFAM" id="SSF49899">
    <property type="entry name" value="Concanavalin A-like lectins/glucanases"/>
    <property type="match status" value="1"/>
</dbReference>
<evidence type="ECO:0000313" key="7">
    <source>
        <dbReference type="Proteomes" id="UP000678679"/>
    </source>
</evidence>
<dbReference type="PROSITE" id="PS51175">
    <property type="entry name" value="CBM6"/>
    <property type="match status" value="2"/>
</dbReference>
<feature type="domain" description="CBM6" evidence="4">
    <location>
        <begin position="491"/>
        <end position="618"/>
    </location>
</feature>
<dbReference type="KEGG" id="fya:KMW28_21825"/>
<dbReference type="InterPro" id="IPR006584">
    <property type="entry name" value="Cellulose-bd_IV"/>
</dbReference>
<dbReference type="InterPro" id="IPR008979">
    <property type="entry name" value="Galactose-bd-like_sf"/>
</dbReference>
<dbReference type="SUPFAM" id="SSF49785">
    <property type="entry name" value="Galactose-binding domain-like"/>
    <property type="match status" value="2"/>
</dbReference>
<gene>
    <name evidence="6" type="ORF">KMW28_21825</name>
</gene>
<dbReference type="EMBL" id="CP076133">
    <property type="protein sequence ID" value="QWG05066.1"/>
    <property type="molecule type" value="Genomic_DNA"/>
</dbReference>
<feature type="chain" id="PRO_5043656855" evidence="3">
    <location>
        <begin position="19"/>
        <end position="938"/>
    </location>
</feature>
<evidence type="ECO:0000313" key="6">
    <source>
        <dbReference type="EMBL" id="QWG05066.1"/>
    </source>
</evidence>
<feature type="domain" description="CBM6" evidence="4">
    <location>
        <begin position="719"/>
        <end position="847"/>
    </location>
</feature>
<dbReference type="AlphaFoldDB" id="A0AAX1NEE9"/>
<dbReference type="CDD" id="cd04079">
    <property type="entry name" value="CBM6_agarase-like"/>
    <property type="match status" value="2"/>
</dbReference>
<organism evidence="6 7">
    <name type="scientific">Flammeovirga yaeyamensis</name>
    <dbReference type="NCBI Taxonomy" id="367791"/>
    <lineage>
        <taxon>Bacteria</taxon>
        <taxon>Pseudomonadati</taxon>
        <taxon>Bacteroidota</taxon>
        <taxon>Cytophagia</taxon>
        <taxon>Cytophagales</taxon>
        <taxon>Flammeovirgaceae</taxon>
        <taxon>Flammeovirga</taxon>
    </lineage>
</organism>
<protein>
    <submittedName>
        <fullName evidence="6">Ig-like domain-containing protein</fullName>
    </submittedName>
</protein>
<evidence type="ECO:0000259" key="5">
    <source>
        <dbReference type="PROSITE" id="PS51762"/>
    </source>
</evidence>
<dbReference type="SMART" id="SM00606">
    <property type="entry name" value="CBD_IV"/>
    <property type="match status" value="2"/>
</dbReference>
<dbReference type="Gene3D" id="2.60.120.260">
    <property type="entry name" value="Galactose-binding domain-like"/>
    <property type="match status" value="2"/>
</dbReference>
<dbReference type="GO" id="GO:0005975">
    <property type="term" value="P:carbohydrate metabolic process"/>
    <property type="evidence" value="ECO:0007669"/>
    <property type="project" value="InterPro"/>
</dbReference>
<dbReference type="Pfam" id="PF02368">
    <property type="entry name" value="Big_2"/>
    <property type="match status" value="2"/>
</dbReference>
<evidence type="ECO:0000256" key="3">
    <source>
        <dbReference type="SAM" id="SignalP"/>
    </source>
</evidence>
<evidence type="ECO:0000259" key="4">
    <source>
        <dbReference type="PROSITE" id="PS51175"/>
    </source>
</evidence>
<dbReference type="InterPro" id="IPR000757">
    <property type="entry name" value="Beta-glucanase-like"/>
</dbReference>
<dbReference type="GO" id="GO:0004553">
    <property type="term" value="F:hydrolase activity, hydrolyzing O-glycosyl compounds"/>
    <property type="evidence" value="ECO:0007669"/>
    <property type="project" value="InterPro"/>
</dbReference>
<comment type="similarity">
    <text evidence="1">Belongs to the glycosyl hydrolase 16 family.</text>
</comment>
<name>A0AAX1NEE9_9BACT</name>
<evidence type="ECO:0000256" key="2">
    <source>
        <dbReference type="ARBA" id="ARBA00022729"/>
    </source>
</evidence>
<dbReference type="GO" id="GO:0030246">
    <property type="term" value="F:carbohydrate binding"/>
    <property type="evidence" value="ECO:0007669"/>
    <property type="project" value="InterPro"/>
</dbReference>
<dbReference type="Proteomes" id="UP000678679">
    <property type="component" value="Chromosome 2"/>
</dbReference>
<dbReference type="SUPFAM" id="SSF49373">
    <property type="entry name" value="Invasin/intimin cell-adhesion fragments"/>
    <property type="match status" value="2"/>
</dbReference>
<dbReference type="InterPro" id="IPR003343">
    <property type="entry name" value="Big_2"/>
</dbReference>
<accession>A0AAX1NEE9</accession>
<dbReference type="Pfam" id="PF03422">
    <property type="entry name" value="CBM_6"/>
    <property type="match status" value="2"/>
</dbReference>
<dbReference type="RefSeq" id="WP_169662255.1">
    <property type="nucleotide sequence ID" value="NZ_CP076133.1"/>
</dbReference>
<feature type="signal peptide" evidence="3">
    <location>
        <begin position="1"/>
        <end position="18"/>
    </location>
</feature>
<keyword evidence="7" id="KW-1185">Reference proteome</keyword>
<keyword evidence="2 3" id="KW-0732">Signal</keyword>
<dbReference type="Gene3D" id="2.60.120.200">
    <property type="match status" value="1"/>
</dbReference>
<dbReference type="SMART" id="SM00635">
    <property type="entry name" value="BID_2"/>
    <property type="match status" value="2"/>
</dbReference>
<dbReference type="InterPro" id="IPR013320">
    <property type="entry name" value="ConA-like_dom_sf"/>
</dbReference>
<dbReference type="Gene3D" id="2.60.40.1080">
    <property type="match status" value="2"/>
</dbReference>
<evidence type="ECO:0000256" key="1">
    <source>
        <dbReference type="ARBA" id="ARBA00006865"/>
    </source>
</evidence>
<proteinExistence type="inferred from homology"/>
<dbReference type="NCBIfam" id="TIGR04183">
    <property type="entry name" value="Por_Secre_tail"/>
    <property type="match status" value="1"/>
</dbReference>
<dbReference type="InterPro" id="IPR008964">
    <property type="entry name" value="Invasin/intimin_cell_adhesion"/>
</dbReference>
<dbReference type="InterPro" id="IPR005084">
    <property type="entry name" value="CBM6"/>
</dbReference>
<reference evidence="6 7" key="1">
    <citation type="submission" date="2021-05" db="EMBL/GenBank/DDBJ databases">
        <title>Comparative genomic studies on the polysaccharide-degrading batcterial strains of the Flammeovirga genus.</title>
        <authorList>
            <person name="Zewei F."/>
            <person name="Zheng Z."/>
            <person name="Yu L."/>
            <person name="Ruyue G."/>
            <person name="Yanhong M."/>
            <person name="Yuanyuan C."/>
            <person name="Jingyan G."/>
            <person name="Wenjun H."/>
        </authorList>
    </citation>
    <scope>NUCLEOTIDE SEQUENCE [LARGE SCALE GENOMIC DNA]</scope>
    <source>
        <strain evidence="6 7">NBRC:100898</strain>
    </source>
</reference>
<feature type="domain" description="GH16" evidence="5">
    <location>
        <begin position="19"/>
        <end position="388"/>
    </location>
</feature>
<dbReference type="PROSITE" id="PS51762">
    <property type="entry name" value="GH16_2"/>
    <property type="match status" value="1"/>
</dbReference>